<feature type="transmembrane region" description="Helical" evidence="1">
    <location>
        <begin position="206"/>
        <end position="229"/>
    </location>
</feature>
<dbReference type="AlphaFoldDB" id="A0A8R1Y1M9"/>
<evidence type="ECO:0000313" key="4">
    <source>
        <dbReference type="EnsemblMetazoa" id="OVOC8327.1"/>
    </source>
</evidence>
<keyword evidence="2" id="KW-0732">Signal</keyword>
<feature type="domain" description="C2" evidence="3">
    <location>
        <begin position="36"/>
        <end position="175"/>
    </location>
</feature>
<dbReference type="Proteomes" id="UP000024404">
    <property type="component" value="Unassembled WGS sequence"/>
</dbReference>
<organism evidence="4 5">
    <name type="scientific">Onchocerca volvulus</name>
    <dbReference type="NCBI Taxonomy" id="6282"/>
    <lineage>
        <taxon>Eukaryota</taxon>
        <taxon>Metazoa</taxon>
        <taxon>Ecdysozoa</taxon>
        <taxon>Nematoda</taxon>
        <taxon>Chromadorea</taxon>
        <taxon>Rhabditida</taxon>
        <taxon>Spirurina</taxon>
        <taxon>Spiruromorpha</taxon>
        <taxon>Filarioidea</taxon>
        <taxon>Onchocercidae</taxon>
        <taxon>Onchocerca</taxon>
    </lineage>
</organism>
<evidence type="ECO:0000259" key="3">
    <source>
        <dbReference type="Pfam" id="PF25330"/>
    </source>
</evidence>
<protein>
    <recommendedName>
        <fullName evidence="3">C2 domain-containing protein</fullName>
    </recommendedName>
</protein>
<feature type="signal peptide" evidence="2">
    <location>
        <begin position="1"/>
        <end position="19"/>
    </location>
</feature>
<feature type="chain" id="PRO_5035716004" description="C2 domain-containing protein" evidence="2">
    <location>
        <begin position="20"/>
        <end position="271"/>
    </location>
</feature>
<evidence type="ECO:0000256" key="1">
    <source>
        <dbReference type="SAM" id="Phobius"/>
    </source>
</evidence>
<reference evidence="5" key="1">
    <citation type="submission" date="2013-10" db="EMBL/GenBank/DDBJ databases">
        <title>Genome sequencing of Onchocerca volvulus.</title>
        <authorList>
            <person name="Cotton J."/>
            <person name="Tsai J."/>
            <person name="Stanley E."/>
            <person name="Tracey A."/>
            <person name="Holroyd N."/>
            <person name="Lustigman S."/>
            <person name="Berriman M."/>
        </authorList>
    </citation>
    <scope>NUCLEOTIDE SEQUENCE</scope>
</reference>
<dbReference type="EnsemblMetazoa" id="OVOC8327.1">
    <property type="protein sequence ID" value="OVOC8327.1"/>
    <property type="gene ID" value="WBGene00245136"/>
</dbReference>
<keyword evidence="1" id="KW-1133">Transmembrane helix</keyword>
<dbReference type="PANTHER" id="PTHR38626:SF4">
    <property type="entry name" value="SKN-1 DEPENDENT ZYGOTIC TRANSCRIPT"/>
    <property type="match status" value="1"/>
</dbReference>
<dbReference type="EMBL" id="CMVM020000248">
    <property type="status" value="NOT_ANNOTATED_CDS"/>
    <property type="molecule type" value="Genomic_DNA"/>
</dbReference>
<dbReference type="OMA" id="FISHWTE"/>
<name>A0A8R1Y1M9_ONCVO</name>
<evidence type="ECO:0000313" key="5">
    <source>
        <dbReference type="Proteomes" id="UP000024404"/>
    </source>
</evidence>
<keyword evidence="5" id="KW-1185">Reference proteome</keyword>
<sequence>MLPTIVSLLFVIWSPAIKTAQVITNASTVQQPGLKEFWISANLLNIEWKPNCLIITYCNKPELKMIKTNHINGEKSSFSWQLDENLKQLSNSAFISHWTEGSPMDIELRIEIIGVDPKYRFQRSCDQTLATKAFEYEVQDHSGSLNSGNNSNLGQMIVELQGRCFDVTLTIRKHIGRCPWCIKIETTVATSAIEPSENGFSLTKQYRSLVCVCIVTSCLTTMCILQWIFNRYEKSKKSIMRKATISPVMPSTSWKIMKIKYVFTFVFPLLT</sequence>
<dbReference type="Pfam" id="PF25330">
    <property type="entry name" value="C2_nem"/>
    <property type="match status" value="1"/>
</dbReference>
<keyword evidence="1" id="KW-0472">Membrane</keyword>
<proteinExistence type="predicted"/>
<evidence type="ECO:0000256" key="2">
    <source>
        <dbReference type="SAM" id="SignalP"/>
    </source>
</evidence>
<dbReference type="PANTHER" id="PTHR38626">
    <property type="entry name" value="SKN-1 DEPENDENT ZYGOTIC TRANSCRIPT-RELATED"/>
    <property type="match status" value="1"/>
</dbReference>
<dbReference type="InterPro" id="IPR057569">
    <property type="entry name" value="C2_nem"/>
</dbReference>
<reference evidence="4" key="2">
    <citation type="submission" date="2022-06" db="UniProtKB">
        <authorList>
            <consortium name="EnsemblMetazoa"/>
        </authorList>
    </citation>
    <scope>IDENTIFICATION</scope>
</reference>
<dbReference type="InterPro" id="IPR040426">
    <property type="entry name" value="C05B5.4-like"/>
</dbReference>
<accession>A0A8R1Y1M9</accession>
<keyword evidence="1" id="KW-0812">Transmembrane</keyword>